<feature type="compositionally biased region" description="Low complexity" evidence="1">
    <location>
        <begin position="161"/>
        <end position="178"/>
    </location>
</feature>
<feature type="region of interest" description="Disordered" evidence="1">
    <location>
        <begin position="1"/>
        <end position="34"/>
    </location>
</feature>
<dbReference type="KEGG" id="ehx:EMIHUDRAFT_371264"/>
<name>A0A0D3IN80_EMIH1</name>
<feature type="region of interest" description="Disordered" evidence="1">
    <location>
        <begin position="145"/>
        <end position="178"/>
    </location>
</feature>
<evidence type="ECO:0000313" key="3">
    <source>
        <dbReference type="Proteomes" id="UP000013827"/>
    </source>
</evidence>
<reference evidence="2" key="2">
    <citation type="submission" date="2024-10" db="UniProtKB">
        <authorList>
            <consortium name="EnsemblProtists"/>
        </authorList>
    </citation>
    <scope>IDENTIFICATION</scope>
</reference>
<dbReference type="PaxDb" id="2903-EOD12715"/>
<dbReference type="GeneID" id="17258861"/>
<proteinExistence type="predicted"/>
<evidence type="ECO:0000256" key="1">
    <source>
        <dbReference type="SAM" id="MobiDB-lite"/>
    </source>
</evidence>
<feature type="region of interest" description="Disordered" evidence="1">
    <location>
        <begin position="67"/>
        <end position="127"/>
    </location>
</feature>
<organism evidence="2 3">
    <name type="scientific">Emiliania huxleyi (strain CCMP1516)</name>
    <dbReference type="NCBI Taxonomy" id="280463"/>
    <lineage>
        <taxon>Eukaryota</taxon>
        <taxon>Haptista</taxon>
        <taxon>Haptophyta</taxon>
        <taxon>Prymnesiophyceae</taxon>
        <taxon>Isochrysidales</taxon>
        <taxon>Noelaerhabdaceae</taxon>
        <taxon>Emiliania</taxon>
    </lineage>
</organism>
<dbReference type="AlphaFoldDB" id="A0A0D3IN80"/>
<dbReference type="EnsemblProtists" id="EOD12715">
    <property type="protein sequence ID" value="EOD12715"/>
    <property type="gene ID" value="EMIHUDRAFT_371264"/>
</dbReference>
<keyword evidence="3" id="KW-1185">Reference proteome</keyword>
<dbReference type="RefSeq" id="XP_005765144.1">
    <property type="nucleotide sequence ID" value="XM_005765087.1"/>
</dbReference>
<sequence length="194" mass="21567">MAVASTPLVAAPSCPAWAKRRRGFPPQFDGKPCEPAEEEDMWLCRADGRARSTADLKRLATAARVRAKRAGDAAAANTRDRQARDQRRRQREQHDRRAAPAVAKTVRPQRGQCGCPAHARRRSPRPCAHNAASAAARRTRCAACASTRASSPRPSRRPSTWRRASTPRRTSSWTWSGPRTRRRRCCSAACTCVW</sequence>
<reference evidence="3" key="1">
    <citation type="journal article" date="2013" name="Nature">
        <title>Pan genome of the phytoplankton Emiliania underpins its global distribution.</title>
        <authorList>
            <person name="Read B.A."/>
            <person name="Kegel J."/>
            <person name="Klute M.J."/>
            <person name="Kuo A."/>
            <person name="Lefebvre S.C."/>
            <person name="Maumus F."/>
            <person name="Mayer C."/>
            <person name="Miller J."/>
            <person name="Monier A."/>
            <person name="Salamov A."/>
            <person name="Young J."/>
            <person name="Aguilar M."/>
            <person name="Claverie J.M."/>
            <person name="Frickenhaus S."/>
            <person name="Gonzalez K."/>
            <person name="Herman E.K."/>
            <person name="Lin Y.C."/>
            <person name="Napier J."/>
            <person name="Ogata H."/>
            <person name="Sarno A.F."/>
            <person name="Shmutz J."/>
            <person name="Schroeder D."/>
            <person name="de Vargas C."/>
            <person name="Verret F."/>
            <person name="von Dassow P."/>
            <person name="Valentin K."/>
            <person name="Van de Peer Y."/>
            <person name="Wheeler G."/>
            <person name="Dacks J.B."/>
            <person name="Delwiche C.F."/>
            <person name="Dyhrman S.T."/>
            <person name="Glockner G."/>
            <person name="John U."/>
            <person name="Richards T."/>
            <person name="Worden A.Z."/>
            <person name="Zhang X."/>
            <person name="Grigoriev I.V."/>
            <person name="Allen A.E."/>
            <person name="Bidle K."/>
            <person name="Borodovsky M."/>
            <person name="Bowler C."/>
            <person name="Brownlee C."/>
            <person name="Cock J.M."/>
            <person name="Elias M."/>
            <person name="Gladyshev V.N."/>
            <person name="Groth M."/>
            <person name="Guda C."/>
            <person name="Hadaegh A."/>
            <person name="Iglesias-Rodriguez M.D."/>
            <person name="Jenkins J."/>
            <person name="Jones B.M."/>
            <person name="Lawson T."/>
            <person name="Leese F."/>
            <person name="Lindquist E."/>
            <person name="Lobanov A."/>
            <person name="Lomsadze A."/>
            <person name="Malik S.B."/>
            <person name="Marsh M.E."/>
            <person name="Mackinder L."/>
            <person name="Mock T."/>
            <person name="Mueller-Roeber B."/>
            <person name="Pagarete A."/>
            <person name="Parker M."/>
            <person name="Probert I."/>
            <person name="Quesneville H."/>
            <person name="Raines C."/>
            <person name="Rensing S.A."/>
            <person name="Riano-Pachon D.M."/>
            <person name="Richier S."/>
            <person name="Rokitta S."/>
            <person name="Shiraiwa Y."/>
            <person name="Soanes D.M."/>
            <person name="van der Giezen M."/>
            <person name="Wahlund T.M."/>
            <person name="Williams B."/>
            <person name="Wilson W."/>
            <person name="Wolfe G."/>
            <person name="Wurch L.L."/>
        </authorList>
    </citation>
    <scope>NUCLEOTIDE SEQUENCE</scope>
</reference>
<protein>
    <submittedName>
        <fullName evidence="2">Uncharacterized protein</fullName>
    </submittedName>
</protein>
<accession>A0A0D3IN80</accession>
<dbReference type="HOGENOM" id="CLU_1405874_0_0_1"/>
<evidence type="ECO:0000313" key="2">
    <source>
        <dbReference type="EnsemblProtists" id="EOD12715"/>
    </source>
</evidence>
<dbReference type="Proteomes" id="UP000013827">
    <property type="component" value="Unassembled WGS sequence"/>
</dbReference>